<comment type="similarity">
    <text evidence="1 3">Belongs to the RelE toxin family.</text>
</comment>
<evidence type="ECO:0000256" key="2">
    <source>
        <dbReference type="ARBA" id="ARBA00022649"/>
    </source>
</evidence>
<evidence type="ECO:0000313" key="4">
    <source>
        <dbReference type="EMBL" id="SPF80659.1"/>
    </source>
</evidence>
<dbReference type="InterPro" id="IPR051803">
    <property type="entry name" value="TA_system_RelE-like_toxin"/>
</dbReference>
<evidence type="ECO:0000256" key="3">
    <source>
        <dbReference type="PIRNR" id="PIRNR029218"/>
    </source>
</evidence>
<keyword evidence="5" id="KW-1185">Reference proteome</keyword>
<dbReference type="OrthoDB" id="7173315at2"/>
<dbReference type="AlphaFoldDB" id="A0A2R8AXR9"/>
<dbReference type="InterPro" id="IPR035093">
    <property type="entry name" value="RelE/ParE_toxin_dom_sf"/>
</dbReference>
<keyword evidence="2" id="KW-1277">Toxin-antitoxin system</keyword>
<dbReference type="InterPro" id="IPR028344">
    <property type="entry name" value="ParE1/4"/>
</dbReference>
<evidence type="ECO:0000313" key="5">
    <source>
        <dbReference type="Proteomes" id="UP000244904"/>
    </source>
</evidence>
<proteinExistence type="inferred from homology"/>
<dbReference type="SUPFAM" id="SSF143011">
    <property type="entry name" value="RelE-like"/>
    <property type="match status" value="1"/>
</dbReference>
<sequence length="99" mass="11527">MAIRFSSAAEDDLLEILLYGIEEHGLTQAERYKAQLDKAFDTLSQNPKIARLRQEISPPVRVYPVQKHMIVYSVLEDGKTVFVLRVRHHRENWTHSPVE</sequence>
<protein>
    <recommendedName>
        <fullName evidence="3">Toxin</fullName>
    </recommendedName>
</protein>
<dbReference type="Proteomes" id="UP000244904">
    <property type="component" value="Unassembled WGS sequence"/>
</dbReference>
<dbReference type="InterPro" id="IPR007712">
    <property type="entry name" value="RelE/ParE_toxin"/>
</dbReference>
<dbReference type="Gene3D" id="3.30.2310.20">
    <property type="entry name" value="RelE-like"/>
    <property type="match status" value="1"/>
</dbReference>
<name>A0A2R8AXR9_9RHOB</name>
<accession>A0A2R8AXR9</accession>
<reference evidence="5" key="1">
    <citation type="submission" date="2018-03" db="EMBL/GenBank/DDBJ databases">
        <authorList>
            <person name="Rodrigo-Torres L."/>
            <person name="Arahal R. D."/>
            <person name="Lucena T."/>
        </authorList>
    </citation>
    <scope>NUCLEOTIDE SEQUENCE [LARGE SCALE GENOMIC DNA]</scope>
    <source>
        <strain evidence="5">CECT 8871</strain>
    </source>
</reference>
<dbReference type="EMBL" id="OMOJ01000005">
    <property type="protein sequence ID" value="SPF80659.1"/>
    <property type="molecule type" value="Genomic_DNA"/>
</dbReference>
<dbReference type="PANTHER" id="PTHR33755">
    <property type="entry name" value="TOXIN PARE1-RELATED"/>
    <property type="match status" value="1"/>
</dbReference>
<evidence type="ECO:0000256" key="1">
    <source>
        <dbReference type="ARBA" id="ARBA00006226"/>
    </source>
</evidence>
<gene>
    <name evidence="4" type="primary">parE4</name>
    <name evidence="4" type="ORF">PRI8871_02469</name>
</gene>
<dbReference type="PIRSF" id="PIRSF029218">
    <property type="entry name" value="ParE"/>
    <property type="match status" value="1"/>
</dbReference>
<dbReference type="RefSeq" id="WP_108886527.1">
    <property type="nucleotide sequence ID" value="NZ_OMOJ01000005.1"/>
</dbReference>
<organism evidence="4 5">
    <name type="scientific">Pseudoprimorskyibacter insulae</name>
    <dbReference type="NCBI Taxonomy" id="1695997"/>
    <lineage>
        <taxon>Bacteria</taxon>
        <taxon>Pseudomonadati</taxon>
        <taxon>Pseudomonadota</taxon>
        <taxon>Alphaproteobacteria</taxon>
        <taxon>Rhodobacterales</taxon>
        <taxon>Paracoccaceae</taxon>
        <taxon>Pseudoprimorskyibacter</taxon>
    </lineage>
</organism>
<dbReference type="Pfam" id="PF05016">
    <property type="entry name" value="ParE_toxin"/>
    <property type="match status" value="1"/>
</dbReference>